<evidence type="ECO:0000313" key="5">
    <source>
        <dbReference type="Proteomes" id="UP000517759"/>
    </source>
</evidence>
<evidence type="ECO:0000313" key="6">
    <source>
        <dbReference type="Proteomes" id="UP001156881"/>
    </source>
</evidence>
<feature type="chain" id="PRO_5031398253" description="DUF2059 domain-containing protein" evidence="1">
    <location>
        <begin position="22"/>
        <end position="177"/>
    </location>
</feature>
<sequence length="177" mass="18514">MRSLVVAGLFSLGVGLSLAMAQVPAKPGATPQVAADPERLAAAKEVVAAAQGDRAAVLAAMKTPMVGMMQQMGIKELDRAQIMVDEVVLPTLAAHYDDLLSVQALAFAAVLSKDDLKAVAAFYGTTAGKNMVKAQPQLSQAMLTGMQQWMGSLTPELRDKIAKAAQAHGWDGKSVKP</sequence>
<accession>A0A7W6F587</accession>
<reference evidence="3" key="1">
    <citation type="journal article" date="2014" name="Int. J. Syst. Evol. Microbiol.">
        <title>Complete genome of a new Firmicutes species belonging to the dominant human colonic microbiota ('Ruminococcus bicirculans') reveals two chromosomes and a selective capacity to utilize plant glucans.</title>
        <authorList>
            <consortium name="NISC Comparative Sequencing Program"/>
            <person name="Wegmann U."/>
            <person name="Louis P."/>
            <person name="Goesmann A."/>
            <person name="Henrissat B."/>
            <person name="Duncan S.H."/>
            <person name="Flint H.J."/>
        </authorList>
    </citation>
    <scope>NUCLEOTIDE SEQUENCE</scope>
    <source>
        <strain evidence="3">NBRC 107710</strain>
    </source>
</reference>
<evidence type="ECO:0000256" key="1">
    <source>
        <dbReference type="SAM" id="SignalP"/>
    </source>
</evidence>
<reference evidence="4 5" key="3">
    <citation type="submission" date="2020-08" db="EMBL/GenBank/DDBJ databases">
        <title>Genomic Encyclopedia of Type Strains, Phase IV (KMG-IV): sequencing the most valuable type-strain genomes for metagenomic binning, comparative biology and taxonomic classification.</title>
        <authorList>
            <person name="Goeker M."/>
        </authorList>
    </citation>
    <scope>NUCLEOTIDE SEQUENCE [LARGE SCALE GENOMIC DNA]</scope>
    <source>
        <strain evidence="4 5">DSM 24105</strain>
    </source>
</reference>
<proteinExistence type="predicted"/>
<dbReference type="EMBL" id="JACIDN010000001">
    <property type="protein sequence ID" value="MBB3900994.1"/>
    <property type="molecule type" value="Genomic_DNA"/>
</dbReference>
<evidence type="ECO:0000313" key="4">
    <source>
        <dbReference type="EMBL" id="MBB3900994.1"/>
    </source>
</evidence>
<protein>
    <recommendedName>
        <fullName evidence="2">DUF2059 domain-containing protein</fullName>
    </recommendedName>
</protein>
<keyword evidence="6" id="KW-1185">Reference proteome</keyword>
<dbReference type="RefSeq" id="WP_183501761.1">
    <property type="nucleotide sequence ID" value="NZ_BSPG01000020.1"/>
</dbReference>
<keyword evidence="1" id="KW-0732">Signal</keyword>
<evidence type="ECO:0000259" key="2">
    <source>
        <dbReference type="Pfam" id="PF09832"/>
    </source>
</evidence>
<feature type="domain" description="DUF2059" evidence="2">
    <location>
        <begin position="106"/>
        <end position="156"/>
    </location>
</feature>
<name>A0A7W6F587_9HYPH</name>
<dbReference type="Proteomes" id="UP000517759">
    <property type="component" value="Unassembled WGS sequence"/>
</dbReference>
<evidence type="ECO:0000313" key="3">
    <source>
        <dbReference type="EMBL" id="GLS45295.1"/>
    </source>
</evidence>
<comment type="caution">
    <text evidence="4">The sequence shown here is derived from an EMBL/GenBank/DDBJ whole genome shotgun (WGS) entry which is preliminary data.</text>
</comment>
<reference evidence="6" key="2">
    <citation type="journal article" date="2019" name="Int. J. Syst. Evol. Microbiol.">
        <title>The Global Catalogue of Microorganisms (GCM) 10K type strain sequencing project: providing services to taxonomists for standard genome sequencing and annotation.</title>
        <authorList>
            <consortium name="The Broad Institute Genomics Platform"/>
            <consortium name="The Broad Institute Genome Sequencing Center for Infectious Disease"/>
            <person name="Wu L."/>
            <person name="Ma J."/>
        </authorList>
    </citation>
    <scope>NUCLEOTIDE SEQUENCE [LARGE SCALE GENOMIC DNA]</scope>
    <source>
        <strain evidence="6">NBRC 107710</strain>
    </source>
</reference>
<dbReference type="Proteomes" id="UP001156881">
    <property type="component" value="Unassembled WGS sequence"/>
</dbReference>
<organism evidence="4 5">
    <name type="scientific">Methylobacterium brachythecii</name>
    <dbReference type="NCBI Taxonomy" id="1176177"/>
    <lineage>
        <taxon>Bacteria</taxon>
        <taxon>Pseudomonadati</taxon>
        <taxon>Pseudomonadota</taxon>
        <taxon>Alphaproteobacteria</taxon>
        <taxon>Hyphomicrobiales</taxon>
        <taxon>Methylobacteriaceae</taxon>
        <taxon>Methylobacterium</taxon>
    </lineage>
</organism>
<dbReference type="AlphaFoldDB" id="A0A7W6F587"/>
<dbReference type="InterPro" id="IPR018637">
    <property type="entry name" value="DUF2059"/>
</dbReference>
<feature type="signal peptide" evidence="1">
    <location>
        <begin position="1"/>
        <end position="21"/>
    </location>
</feature>
<dbReference type="EMBL" id="BSPG01000020">
    <property type="protein sequence ID" value="GLS45295.1"/>
    <property type="molecule type" value="Genomic_DNA"/>
</dbReference>
<reference evidence="3" key="4">
    <citation type="submission" date="2023-01" db="EMBL/GenBank/DDBJ databases">
        <title>Draft genome sequence of Methylobacterium brachythecii strain NBRC 107710.</title>
        <authorList>
            <person name="Sun Q."/>
            <person name="Mori K."/>
        </authorList>
    </citation>
    <scope>NUCLEOTIDE SEQUENCE</scope>
    <source>
        <strain evidence="3">NBRC 107710</strain>
    </source>
</reference>
<gene>
    <name evidence="3" type="ORF">GCM10007884_32840</name>
    <name evidence="4" type="ORF">GGR33_000474</name>
</gene>
<dbReference type="Pfam" id="PF09832">
    <property type="entry name" value="DUF2059"/>
    <property type="match status" value="1"/>
</dbReference>